<evidence type="ECO:0000313" key="1">
    <source>
        <dbReference type="EMBL" id="JAD75631.1"/>
    </source>
</evidence>
<name>A0A0A9CJB0_ARUDO</name>
<sequence>MEATLLTACVYPSSKRAYWPDPNHVMSMLQKNVQLNPNGKKGKDLVFQGSTWQMCLRIS</sequence>
<proteinExistence type="predicted"/>
<reference evidence="1" key="2">
    <citation type="journal article" date="2015" name="Data Brief">
        <title>Shoot transcriptome of the giant reed, Arundo donax.</title>
        <authorList>
            <person name="Barrero R.A."/>
            <person name="Guerrero F.D."/>
            <person name="Moolhuijzen P."/>
            <person name="Goolsby J.A."/>
            <person name="Tidwell J."/>
            <person name="Bellgard S.E."/>
            <person name="Bellgard M.I."/>
        </authorList>
    </citation>
    <scope>NUCLEOTIDE SEQUENCE</scope>
    <source>
        <tissue evidence="1">Shoot tissue taken approximately 20 cm above the soil surface</tissue>
    </source>
</reference>
<accession>A0A0A9CJB0</accession>
<protein>
    <submittedName>
        <fullName evidence="1">Uncharacterized protein</fullName>
    </submittedName>
</protein>
<dbReference type="EMBL" id="GBRH01222264">
    <property type="protein sequence ID" value="JAD75631.1"/>
    <property type="molecule type" value="Transcribed_RNA"/>
</dbReference>
<organism evidence="1">
    <name type="scientific">Arundo donax</name>
    <name type="common">Giant reed</name>
    <name type="synonym">Donax arundinaceus</name>
    <dbReference type="NCBI Taxonomy" id="35708"/>
    <lineage>
        <taxon>Eukaryota</taxon>
        <taxon>Viridiplantae</taxon>
        <taxon>Streptophyta</taxon>
        <taxon>Embryophyta</taxon>
        <taxon>Tracheophyta</taxon>
        <taxon>Spermatophyta</taxon>
        <taxon>Magnoliopsida</taxon>
        <taxon>Liliopsida</taxon>
        <taxon>Poales</taxon>
        <taxon>Poaceae</taxon>
        <taxon>PACMAD clade</taxon>
        <taxon>Arundinoideae</taxon>
        <taxon>Arundineae</taxon>
        <taxon>Arundo</taxon>
    </lineage>
</organism>
<dbReference type="AlphaFoldDB" id="A0A0A9CJB0"/>
<reference evidence="1" key="1">
    <citation type="submission" date="2014-09" db="EMBL/GenBank/DDBJ databases">
        <authorList>
            <person name="Magalhaes I.L.F."/>
            <person name="Oliveira U."/>
            <person name="Santos F.R."/>
            <person name="Vidigal T.H.D.A."/>
            <person name="Brescovit A.D."/>
            <person name="Santos A.J."/>
        </authorList>
    </citation>
    <scope>NUCLEOTIDE SEQUENCE</scope>
    <source>
        <tissue evidence="1">Shoot tissue taken approximately 20 cm above the soil surface</tissue>
    </source>
</reference>